<dbReference type="EMBL" id="UINC01024917">
    <property type="protein sequence ID" value="SVA99526.1"/>
    <property type="molecule type" value="Genomic_DNA"/>
</dbReference>
<dbReference type="AlphaFoldDB" id="A0A382ADC0"/>
<dbReference type="InterPro" id="IPR000073">
    <property type="entry name" value="AB_hydrolase_1"/>
</dbReference>
<evidence type="ECO:0000259" key="2">
    <source>
        <dbReference type="Pfam" id="PF00561"/>
    </source>
</evidence>
<dbReference type="SUPFAM" id="SSF53474">
    <property type="entry name" value="alpha/beta-Hydrolases"/>
    <property type="match status" value="1"/>
</dbReference>
<gene>
    <name evidence="3" type="ORF">METZ01_LOCUS152380</name>
</gene>
<dbReference type="PANTHER" id="PTHR43798:SF31">
    <property type="entry name" value="AB HYDROLASE SUPERFAMILY PROTEIN YCLE"/>
    <property type="match status" value="1"/>
</dbReference>
<dbReference type="Gene3D" id="3.40.50.1820">
    <property type="entry name" value="alpha/beta hydrolase"/>
    <property type="match status" value="1"/>
</dbReference>
<sequence length="286" mass="31540">MPHIQAEGAKLYYEEAGSGQPIVFVHEFADDYRSWEPQVRFFSRRYRCISYNARGYPPSDVPSDPGLYSQDIATDDIAAVIRGLGIKKAHVVGCSMGAFAALHFGMRYADMARSLVVVGCGYGAKKDTRDGFNAEVEEFAASFFEKGMVEVGTPYSLGPTRVQYQNKDPRGFAEFQDRFLSHSAEGSGRTMAGVQAKRPSLYDLEDGLKALEVPTLLVTGDEDEPCLDANLFLKRTIRSSGLVMLPRTGHAANLEEPAAFNQAVAEFIATVEQGRWTLRDLRSVSD</sequence>
<feature type="domain" description="AB hydrolase-1" evidence="2">
    <location>
        <begin position="21"/>
        <end position="257"/>
    </location>
</feature>
<dbReference type="InterPro" id="IPR029058">
    <property type="entry name" value="AB_hydrolase_fold"/>
</dbReference>
<reference evidence="3" key="1">
    <citation type="submission" date="2018-05" db="EMBL/GenBank/DDBJ databases">
        <authorList>
            <person name="Lanie J.A."/>
            <person name="Ng W.-L."/>
            <person name="Kazmierczak K.M."/>
            <person name="Andrzejewski T.M."/>
            <person name="Davidsen T.M."/>
            <person name="Wayne K.J."/>
            <person name="Tettelin H."/>
            <person name="Glass J.I."/>
            <person name="Rusch D."/>
            <person name="Podicherti R."/>
            <person name="Tsui H.-C.T."/>
            <person name="Winkler M.E."/>
        </authorList>
    </citation>
    <scope>NUCLEOTIDE SEQUENCE</scope>
</reference>
<evidence type="ECO:0000256" key="1">
    <source>
        <dbReference type="ARBA" id="ARBA00022801"/>
    </source>
</evidence>
<dbReference type="GO" id="GO:0016020">
    <property type="term" value="C:membrane"/>
    <property type="evidence" value="ECO:0007669"/>
    <property type="project" value="TreeGrafter"/>
</dbReference>
<proteinExistence type="predicted"/>
<dbReference type="Pfam" id="PF00561">
    <property type="entry name" value="Abhydrolase_1"/>
    <property type="match status" value="1"/>
</dbReference>
<accession>A0A382ADC0</accession>
<evidence type="ECO:0000313" key="3">
    <source>
        <dbReference type="EMBL" id="SVA99526.1"/>
    </source>
</evidence>
<dbReference type="GO" id="GO:0016787">
    <property type="term" value="F:hydrolase activity"/>
    <property type="evidence" value="ECO:0007669"/>
    <property type="project" value="UniProtKB-KW"/>
</dbReference>
<protein>
    <recommendedName>
        <fullName evidence="2">AB hydrolase-1 domain-containing protein</fullName>
    </recommendedName>
</protein>
<dbReference type="PANTHER" id="PTHR43798">
    <property type="entry name" value="MONOACYLGLYCEROL LIPASE"/>
    <property type="match status" value="1"/>
</dbReference>
<organism evidence="3">
    <name type="scientific">marine metagenome</name>
    <dbReference type="NCBI Taxonomy" id="408172"/>
    <lineage>
        <taxon>unclassified sequences</taxon>
        <taxon>metagenomes</taxon>
        <taxon>ecological metagenomes</taxon>
    </lineage>
</organism>
<name>A0A382ADC0_9ZZZZ</name>
<feature type="non-terminal residue" evidence="3">
    <location>
        <position position="286"/>
    </location>
</feature>
<dbReference type="InterPro" id="IPR050266">
    <property type="entry name" value="AB_hydrolase_sf"/>
</dbReference>
<keyword evidence="1" id="KW-0378">Hydrolase</keyword>